<keyword evidence="2" id="KW-1185">Reference proteome</keyword>
<dbReference type="InterPro" id="IPR011989">
    <property type="entry name" value="ARM-like"/>
</dbReference>
<proteinExistence type="predicted"/>
<evidence type="ECO:0000313" key="1">
    <source>
        <dbReference type="EMBL" id="KFM64984.1"/>
    </source>
</evidence>
<dbReference type="OrthoDB" id="6427809at2759"/>
<dbReference type="SUPFAM" id="SSF48371">
    <property type="entry name" value="ARM repeat"/>
    <property type="match status" value="1"/>
</dbReference>
<dbReference type="InterPro" id="IPR016024">
    <property type="entry name" value="ARM-type_fold"/>
</dbReference>
<evidence type="ECO:0000313" key="2">
    <source>
        <dbReference type="Proteomes" id="UP000054359"/>
    </source>
</evidence>
<dbReference type="Gene3D" id="1.25.10.10">
    <property type="entry name" value="Leucine-rich Repeat Variant"/>
    <property type="match status" value="1"/>
</dbReference>
<dbReference type="AlphaFoldDB" id="A0A087TIP5"/>
<feature type="non-terminal residue" evidence="1">
    <location>
        <position position="117"/>
    </location>
</feature>
<accession>A0A087TIP5</accession>
<name>A0A087TIP5_STEMI</name>
<organism evidence="1 2">
    <name type="scientific">Stegodyphus mimosarum</name>
    <name type="common">African social velvet spider</name>
    <dbReference type="NCBI Taxonomy" id="407821"/>
    <lineage>
        <taxon>Eukaryota</taxon>
        <taxon>Metazoa</taxon>
        <taxon>Ecdysozoa</taxon>
        <taxon>Arthropoda</taxon>
        <taxon>Chelicerata</taxon>
        <taxon>Arachnida</taxon>
        <taxon>Araneae</taxon>
        <taxon>Araneomorphae</taxon>
        <taxon>Entelegynae</taxon>
        <taxon>Eresoidea</taxon>
        <taxon>Eresidae</taxon>
        <taxon>Stegodyphus</taxon>
    </lineage>
</organism>
<gene>
    <name evidence="1" type="ORF">X975_18349</name>
</gene>
<sequence>MTTIRILFGESVRFKFLISVLNSNLSNSSGLETVTLVFLNTLLDQCTKLSDRVRIQSELEEAGFDVDFLEKQLRQKFGNSTHRIWSEIEKWRELQVDLQDALQKHNENIKLRKEVQL</sequence>
<protein>
    <submittedName>
        <fullName evidence="1">Uncharacterized protein</fullName>
    </submittedName>
</protein>
<reference evidence="1 2" key="1">
    <citation type="submission" date="2013-11" db="EMBL/GenBank/DDBJ databases">
        <title>Genome sequencing of Stegodyphus mimosarum.</title>
        <authorList>
            <person name="Bechsgaard J."/>
        </authorList>
    </citation>
    <scope>NUCLEOTIDE SEQUENCE [LARGE SCALE GENOMIC DNA]</scope>
</reference>
<dbReference type="Proteomes" id="UP000054359">
    <property type="component" value="Unassembled WGS sequence"/>
</dbReference>
<dbReference type="EMBL" id="KK115394">
    <property type="protein sequence ID" value="KFM64984.1"/>
    <property type="molecule type" value="Genomic_DNA"/>
</dbReference>
<dbReference type="STRING" id="407821.A0A087TIP5"/>